<proteinExistence type="inferred from homology"/>
<comment type="caution">
    <text evidence="6">The sequence shown here is derived from an EMBL/GenBank/DDBJ whole genome shotgun (WGS) entry which is preliminary data.</text>
</comment>
<dbReference type="AlphaFoldDB" id="A0A9X2BVL3"/>
<dbReference type="Gene3D" id="3.40.50.970">
    <property type="match status" value="2"/>
</dbReference>
<feature type="region of interest" description="Disordered" evidence="3">
    <location>
        <begin position="319"/>
        <end position="338"/>
    </location>
</feature>
<dbReference type="PANTHER" id="PTHR18968:SF86">
    <property type="entry name" value="ACETOLACTATE SYNTHASE LARGE SUBUNIT ILVX-RELATED"/>
    <property type="match status" value="1"/>
</dbReference>
<evidence type="ECO:0000259" key="5">
    <source>
        <dbReference type="Pfam" id="PF02776"/>
    </source>
</evidence>
<protein>
    <submittedName>
        <fullName evidence="6">Acetolactate synthase large subunit</fullName>
    </submittedName>
</protein>
<organism evidence="6 7">
    <name type="scientific">Roseomonas acroporae</name>
    <dbReference type="NCBI Taxonomy" id="2937791"/>
    <lineage>
        <taxon>Bacteria</taxon>
        <taxon>Pseudomonadati</taxon>
        <taxon>Pseudomonadota</taxon>
        <taxon>Alphaproteobacteria</taxon>
        <taxon>Acetobacterales</taxon>
        <taxon>Roseomonadaceae</taxon>
        <taxon>Roseomonas</taxon>
    </lineage>
</organism>
<feature type="domain" description="Thiamine pyrophosphate enzyme TPP-binding" evidence="4">
    <location>
        <begin position="373"/>
        <end position="517"/>
    </location>
</feature>
<dbReference type="CDD" id="cd07035">
    <property type="entry name" value="TPP_PYR_POX_like"/>
    <property type="match status" value="1"/>
</dbReference>
<evidence type="ECO:0000313" key="7">
    <source>
        <dbReference type="Proteomes" id="UP001139516"/>
    </source>
</evidence>
<dbReference type="InterPro" id="IPR029061">
    <property type="entry name" value="THDP-binding"/>
</dbReference>
<name>A0A9X2BVL3_9PROT</name>
<dbReference type="EMBL" id="JALPRX010000097">
    <property type="protein sequence ID" value="MCK8786822.1"/>
    <property type="molecule type" value="Genomic_DNA"/>
</dbReference>
<dbReference type="CDD" id="cd02002">
    <property type="entry name" value="TPP_BFDC"/>
    <property type="match status" value="1"/>
</dbReference>
<gene>
    <name evidence="6" type="ORF">M0638_20835</name>
</gene>
<keyword evidence="2" id="KW-0786">Thiamine pyrophosphate</keyword>
<dbReference type="GO" id="GO:0050660">
    <property type="term" value="F:flavin adenine dinucleotide binding"/>
    <property type="evidence" value="ECO:0007669"/>
    <property type="project" value="TreeGrafter"/>
</dbReference>
<dbReference type="GO" id="GO:0003984">
    <property type="term" value="F:acetolactate synthase activity"/>
    <property type="evidence" value="ECO:0007669"/>
    <property type="project" value="TreeGrafter"/>
</dbReference>
<dbReference type="InterPro" id="IPR045229">
    <property type="entry name" value="TPP_enz"/>
</dbReference>
<comment type="similarity">
    <text evidence="1">Belongs to the TPP enzyme family.</text>
</comment>
<dbReference type="InterPro" id="IPR029035">
    <property type="entry name" value="DHS-like_NAD/FAD-binding_dom"/>
</dbReference>
<keyword evidence="7" id="KW-1185">Reference proteome</keyword>
<dbReference type="NCBIfam" id="NF005760">
    <property type="entry name" value="PRK07586.1"/>
    <property type="match status" value="1"/>
</dbReference>
<dbReference type="Pfam" id="PF02775">
    <property type="entry name" value="TPP_enzyme_C"/>
    <property type="match status" value="1"/>
</dbReference>
<dbReference type="InterPro" id="IPR011766">
    <property type="entry name" value="TPP_enzyme_TPP-bd"/>
</dbReference>
<dbReference type="GO" id="GO:0044281">
    <property type="term" value="P:small molecule metabolic process"/>
    <property type="evidence" value="ECO:0007669"/>
    <property type="project" value="UniProtKB-ARBA"/>
</dbReference>
<evidence type="ECO:0000256" key="3">
    <source>
        <dbReference type="SAM" id="MobiDB-lite"/>
    </source>
</evidence>
<evidence type="ECO:0000256" key="2">
    <source>
        <dbReference type="ARBA" id="ARBA00023052"/>
    </source>
</evidence>
<dbReference type="SUPFAM" id="SSF52518">
    <property type="entry name" value="Thiamin diphosphate-binding fold (THDP-binding)"/>
    <property type="match status" value="2"/>
</dbReference>
<evidence type="ECO:0000259" key="4">
    <source>
        <dbReference type="Pfam" id="PF02775"/>
    </source>
</evidence>
<evidence type="ECO:0000313" key="6">
    <source>
        <dbReference type="EMBL" id="MCK8786822.1"/>
    </source>
</evidence>
<dbReference type="InterPro" id="IPR012001">
    <property type="entry name" value="Thiamin_PyroP_enz_TPP-bd_dom"/>
</dbReference>
<dbReference type="Pfam" id="PF02776">
    <property type="entry name" value="TPP_enzyme_N"/>
    <property type="match status" value="1"/>
</dbReference>
<dbReference type="SUPFAM" id="SSF52467">
    <property type="entry name" value="DHS-like NAD/FAD-binding domain"/>
    <property type="match status" value="1"/>
</dbReference>
<dbReference type="PANTHER" id="PTHR18968">
    <property type="entry name" value="THIAMINE PYROPHOSPHATE ENZYMES"/>
    <property type="match status" value="1"/>
</dbReference>
<evidence type="ECO:0000256" key="1">
    <source>
        <dbReference type="ARBA" id="ARBA00007812"/>
    </source>
</evidence>
<dbReference type="GO" id="GO:0030976">
    <property type="term" value="F:thiamine pyrophosphate binding"/>
    <property type="evidence" value="ECO:0007669"/>
    <property type="project" value="InterPro"/>
</dbReference>
<dbReference type="Proteomes" id="UP001139516">
    <property type="component" value="Unassembled WGS sequence"/>
</dbReference>
<reference evidence="6" key="1">
    <citation type="submission" date="2022-04" db="EMBL/GenBank/DDBJ databases">
        <title>Roseomonas acroporae sp. nov., isolated from coral Acropora digitifera.</title>
        <authorList>
            <person name="Sun H."/>
        </authorList>
    </citation>
    <scope>NUCLEOTIDE SEQUENCE</scope>
    <source>
        <strain evidence="6">NAR14</strain>
    </source>
</reference>
<feature type="domain" description="Thiamine pyrophosphate enzyme N-terminal TPP-binding" evidence="5">
    <location>
        <begin position="1"/>
        <end position="106"/>
    </location>
</feature>
<dbReference type="RefSeq" id="WP_248668933.1">
    <property type="nucleotide sequence ID" value="NZ_JALPRX010000097.1"/>
</dbReference>
<sequence>MNGAESLVHTLLRSGVEVCFANPGTSEMHFVAALDRVPGMRCVLGLQENVVTGAADGYFRVTDRPAATLLHCGPGLGNGLANLHNARRARSGIVNIVGDQATYHRPFDAPLTADTEGWARGVSGWVRTAAKATEVGSDAAVAVQAARTAPGQIATLILPSDTCWDEGGAVADPLPVPAVPQADPLAIRNAARTLREKRNVLLLLGGRAVRAGAQRLARRIEAATGCRLLAEGSNARMERGRGRLQLERVPYPADQALAALKEVEHLILVGSRAPVGFFAYPGVPSRHYPESASVTVLARPEQDAEAALAALVEELGAPEAAIPDPGPRPEPGRGAPTPEGLARTLAALMPENSIVADESVSFGRGFFRESHAAPPHDWMQIMGGAIGCGLPLATGAGIGVQAMRDSGGGDRRVIGLQADGSAMYTLQSLWTQAREKLPVTTIILANRKYQILLGEYRNVGANPGRTAMDMLDLGNPDLDWVRLAAGMGVEAARAETLEACGDLLTQSCARPGPFLIELVI</sequence>
<accession>A0A9X2BVL3</accession>
<dbReference type="Gene3D" id="3.40.50.1220">
    <property type="entry name" value="TPP-binding domain"/>
    <property type="match status" value="1"/>
</dbReference>